<organism evidence="3 4">
    <name type="scientific">Aquimarina muelleri</name>
    <dbReference type="NCBI Taxonomy" id="279356"/>
    <lineage>
        <taxon>Bacteria</taxon>
        <taxon>Pseudomonadati</taxon>
        <taxon>Bacteroidota</taxon>
        <taxon>Flavobacteriia</taxon>
        <taxon>Flavobacteriales</taxon>
        <taxon>Flavobacteriaceae</taxon>
        <taxon>Aquimarina</taxon>
    </lineage>
</organism>
<keyword evidence="1" id="KW-0812">Transmembrane</keyword>
<dbReference type="Gene3D" id="2.40.128.110">
    <property type="entry name" value="Lipid/polyisoprenoid-binding, YceI-like"/>
    <property type="match status" value="1"/>
</dbReference>
<evidence type="ECO:0000313" key="4">
    <source>
        <dbReference type="Proteomes" id="UP000601108"/>
    </source>
</evidence>
<dbReference type="InterPro" id="IPR036761">
    <property type="entry name" value="TTHA0802/YceI-like_sf"/>
</dbReference>
<proteinExistence type="predicted"/>
<keyword evidence="1" id="KW-1133">Transmembrane helix</keyword>
<reference evidence="3 4" key="1">
    <citation type="journal article" date="2014" name="Int. J. Syst. Evol. Microbiol.">
        <title>Complete genome sequence of Corynebacterium casei LMG S-19264T (=DSM 44701T), isolated from a smear-ripened cheese.</title>
        <authorList>
            <consortium name="US DOE Joint Genome Institute (JGI-PGF)"/>
            <person name="Walter F."/>
            <person name="Albersmeier A."/>
            <person name="Kalinowski J."/>
            <person name="Ruckert C."/>
        </authorList>
    </citation>
    <scope>NUCLEOTIDE SEQUENCE [LARGE SCALE GENOMIC DNA]</scope>
    <source>
        <strain evidence="3 4">KCTC 12285</strain>
    </source>
</reference>
<dbReference type="Pfam" id="PF04264">
    <property type="entry name" value="YceI"/>
    <property type="match status" value="1"/>
</dbReference>
<keyword evidence="1" id="KW-0472">Membrane</keyword>
<dbReference type="Proteomes" id="UP000601108">
    <property type="component" value="Unassembled WGS sequence"/>
</dbReference>
<feature type="transmembrane region" description="Helical" evidence="1">
    <location>
        <begin position="7"/>
        <end position="26"/>
    </location>
</feature>
<sequence length="196" mass="22197">MKTHFKYLVLIILIVFTNIGFTQSIYKIQTNDTIDMKLKGTSTMHDWEMDAITATGEARFTFKTTDEKELTSLKSLTFNLIVKDLKSDSKELDKNAYKALKTNEFKDIYYTLSTSTLSPQKESYLFKTNGKLTVAGVTKDIAMDMHVVVSSNNTIICKGSYKLKMSDYGVEPPSFMMGIMKTGDDTTLDFTVTYIN</sequence>
<dbReference type="SUPFAM" id="SSF101874">
    <property type="entry name" value="YceI-like"/>
    <property type="match status" value="1"/>
</dbReference>
<keyword evidence="4" id="KW-1185">Reference proteome</keyword>
<evidence type="ECO:0000259" key="2">
    <source>
        <dbReference type="Pfam" id="PF04264"/>
    </source>
</evidence>
<feature type="domain" description="Lipid/polyisoprenoid-binding YceI-like" evidence="2">
    <location>
        <begin position="60"/>
        <end position="193"/>
    </location>
</feature>
<protein>
    <recommendedName>
        <fullName evidence="2">Lipid/polyisoprenoid-binding YceI-like domain-containing protein</fullName>
    </recommendedName>
</protein>
<accession>A0A918JTQ2</accession>
<gene>
    <name evidence="3" type="ORF">GCM10007384_11150</name>
</gene>
<name>A0A918JTQ2_9FLAO</name>
<evidence type="ECO:0000256" key="1">
    <source>
        <dbReference type="SAM" id="Phobius"/>
    </source>
</evidence>
<evidence type="ECO:0000313" key="3">
    <source>
        <dbReference type="EMBL" id="GGX11137.1"/>
    </source>
</evidence>
<dbReference type="AlphaFoldDB" id="A0A918JTQ2"/>
<dbReference type="EMBL" id="BMWS01000005">
    <property type="protein sequence ID" value="GGX11137.1"/>
    <property type="molecule type" value="Genomic_DNA"/>
</dbReference>
<dbReference type="InterPro" id="IPR007372">
    <property type="entry name" value="Lipid/polyisoprenoid-bd_YceI"/>
</dbReference>
<dbReference type="RefSeq" id="WP_027414073.1">
    <property type="nucleotide sequence ID" value="NZ_BMWS01000005.1"/>
</dbReference>
<comment type="caution">
    <text evidence="3">The sequence shown here is derived from an EMBL/GenBank/DDBJ whole genome shotgun (WGS) entry which is preliminary data.</text>
</comment>